<dbReference type="AlphaFoldDB" id="A0A9D4R4M9"/>
<feature type="domain" description="EF-hand" evidence="3">
    <location>
        <begin position="116"/>
        <end position="149"/>
    </location>
</feature>
<evidence type="ECO:0000313" key="4">
    <source>
        <dbReference type="EMBL" id="KAH3854083.1"/>
    </source>
</evidence>
<reference evidence="4" key="2">
    <citation type="submission" date="2020-11" db="EMBL/GenBank/DDBJ databases">
        <authorList>
            <person name="McCartney M.A."/>
            <person name="Auch B."/>
            <person name="Kono T."/>
            <person name="Mallez S."/>
            <person name="Becker A."/>
            <person name="Gohl D.M."/>
            <person name="Silverstein K.A.T."/>
            <person name="Koren S."/>
            <person name="Bechman K.B."/>
            <person name="Herman A."/>
            <person name="Abrahante J.E."/>
            <person name="Garbe J."/>
        </authorList>
    </citation>
    <scope>NUCLEOTIDE SEQUENCE</scope>
    <source>
        <strain evidence="4">Duluth1</strain>
        <tissue evidence="4">Whole animal</tissue>
    </source>
</reference>
<organism evidence="4 5">
    <name type="scientific">Dreissena polymorpha</name>
    <name type="common">Zebra mussel</name>
    <name type="synonym">Mytilus polymorpha</name>
    <dbReference type="NCBI Taxonomy" id="45954"/>
    <lineage>
        <taxon>Eukaryota</taxon>
        <taxon>Metazoa</taxon>
        <taxon>Spiralia</taxon>
        <taxon>Lophotrochozoa</taxon>
        <taxon>Mollusca</taxon>
        <taxon>Bivalvia</taxon>
        <taxon>Autobranchia</taxon>
        <taxon>Heteroconchia</taxon>
        <taxon>Euheterodonta</taxon>
        <taxon>Imparidentia</taxon>
        <taxon>Neoheterodontei</taxon>
        <taxon>Myida</taxon>
        <taxon>Dreissenoidea</taxon>
        <taxon>Dreissenidae</taxon>
        <taxon>Dreissena</taxon>
    </lineage>
</organism>
<dbReference type="PROSITE" id="PS50222">
    <property type="entry name" value="EF_HAND_2"/>
    <property type="match status" value="4"/>
</dbReference>
<dbReference type="FunFam" id="1.10.238.10:FF:000178">
    <property type="entry name" value="Calmodulin-2 A"/>
    <property type="match status" value="1"/>
</dbReference>
<dbReference type="InterPro" id="IPR002048">
    <property type="entry name" value="EF_hand_dom"/>
</dbReference>
<dbReference type="Proteomes" id="UP000828390">
    <property type="component" value="Unassembled WGS sequence"/>
</dbReference>
<feature type="domain" description="EF-hand" evidence="3">
    <location>
        <begin position="43"/>
        <end position="78"/>
    </location>
</feature>
<evidence type="ECO:0000259" key="3">
    <source>
        <dbReference type="PROSITE" id="PS50222"/>
    </source>
</evidence>
<dbReference type="PANTHER" id="PTHR23048:SF0">
    <property type="entry name" value="CALMODULIN LIKE 3"/>
    <property type="match status" value="1"/>
</dbReference>
<dbReference type="Pfam" id="PF13499">
    <property type="entry name" value="EF-hand_7"/>
    <property type="match status" value="2"/>
</dbReference>
<protein>
    <recommendedName>
        <fullName evidence="3">EF-hand domain-containing protein</fullName>
    </recommendedName>
</protein>
<sequence length="149" mass="17237">MSDLTEEQIKEFREAFDLFDKDGDQTITTAELLTVMRSLGHNPSNEELMQMIREVDINGNGKIEFNEFLALMEKNLRCYDSEELIRGAFEVIDLHGDGYITYQQLRQVVHDLGLDYTEDEMRDMIAEADTSGEGRVNYHDFLTVMTNNL</sequence>
<evidence type="ECO:0000313" key="5">
    <source>
        <dbReference type="Proteomes" id="UP000828390"/>
    </source>
</evidence>
<dbReference type="SMART" id="SM00054">
    <property type="entry name" value="EFh"/>
    <property type="match status" value="4"/>
</dbReference>
<keyword evidence="1" id="KW-0677">Repeat</keyword>
<keyword evidence="2" id="KW-0106">Calcium</keyword>
<reference evidence="4" key="1">
    <citation type="journal article" date="2019" name="bioRxiv">
        <title>The Genome of the Zebra Mussel, Dreissena polymorpha: A Resource for Invasive Species Research.</title>
        <authorList>
            <person name="McCartney M.A."/>
            <person name="Auch B."/>
            <person name="Kono T."/>
            <person name="Mallez S."/>
            <person name="Zhang Y."/>
            <person name="Obille A."/>
            <person name="Becker A."/>
            <person name="Abrahante J.E."/>
            <person name="Garbe J."/>
            <person name="Badalamenti J.P."/>
            <person name="Herman A."/>
            <person name="Mangelson H."/>
            <person name="Liachko I."/>
            <person name="Sullivan S."/>
            <person name="Sone E.D."/>
            <person name="Koren S."/>
            <person name="Silverstein K.A.T."/>
            <person name="Beckman K.B."/>
            <person name="Gohl D.M."/>
        </authorList>
    </citation>
    <scope>NUCLEOTIDE SEQUENCE</scope>
    <source>
        <strain evidence="4">Duluth1</strain>
        <tissue evidence="4">Whole animal</tissue>
    </source>
</reference>
<dbReference type="CDD" id="cd00051">
    <property type="entry name" value="EFh"/>
    <property type="match status" value="2"/>
</dbReference>
<keyword evidence="5" id="KW-1185">Reference proteome</keyword>
<dbReference type="GO" id="GO:0016460">
    <property type="term" value="C:myosin II complex"/>
    <property type="evidence" value="ECO:0007669"/>
    <property type="project" value="TreeGrafter"/>
</dbReference>
<proteinExistence type="predicted"/>
<comment type="caution">
    <text evidence="4">The sequence shown here is derived from an EMBL/GenBank/DDBJ whole genome shotgun (WGS) entry which is preliminary data.</text>
</comment>
<name>A0A9D4R4M9_DREPO</name>
<dbReference type="PANTHER" id="PTHR23048">
    <property type="entry name" value="MYOSIN LIGHT CHAIN 1, 3"/>
    <property type="match status" value="1"/>
</dbReference>
<gene>
    <name evidence="4" type="ORF">DPMN_096622</name>
</gene>
<dbReference type="GO" id="GO:0005509">
    <property type="term" value="F:calcium ion binding"/>
    <property type="evidence" value="ECO:0007669"/>
    <property type="project" value="InterPro"/>
</dbReference>
<dbReference type="InterPro" id="IPR018247">
    <property type="entry name" value="EF_Hand_1_Ca_BS"/>
</dbReference>
<dbReference type="SUPFAM" id="SSF47473">
    <property type="entry name" value="EF-hand"/>
    <property type="match status" value="1"/>
</dbReference>
<feature type="domain" description="EF-hand" evidence="3">
    <location>
        <begin position="7"/>
        <end position="42"/>
    </location>
</feature>
<dbReference type="EMBL" id="JAIWYP010000003">
    <property type="protein sequence ID" value="KAH3854083.1"/>
    <property type="molecule type" value="Genomic_DNA"/>
</dbReference>
<dbReference type="Gene3D" id="1.10.238.10">
    <property type="entry name" value="EF-hand"/>
    <property type="match status" value="2"/>
</dbReference>
<dbReference type="InterPro" id="IPR050230">
    <property type="entry name" value="CALM/Myosin/TropC-like"/>
</dbReference>
<accession>A0A9D4R4M9</accession>
<evidence type="ECO:0000256" key="1">
    <source>
        <dbReference type="ARBA" id="ARBA00022737"/>
    </source>
</evidence>
<dbReference type="PROSITE" id="PS00018">
    <property type="entry name" value="EF_HAND_1"/>
    <property type="match status" value="3"/>
</dbReference>
<evidence type="ECO:0000256" key="2">
    <source>
        <dbReference type="ARBA" id="ARBA00022837"/>
    </source>
</evidence>
<dbReference type="OrthoDB" id="429467at2759"/>
<feature type="domain" description="EF-hand" evidence="3">
    <location>
        <begin position="80"/>
        <end position="115"/>
    </location>
</feature>
<dbReference type="InterPro" id="IPR011992">
    <property type="entry name" value="EF-hand-dom_pair"/>
</dbReference>